<dbReference type="GO" id="GO:0008643">
    <property type="term" value="P:carbohydrate transport"/>
    <property type="evidence" value="ECO:0007669"/>
    <property type="project" value="InterPro"/>
</dbReference>
<dbReference type="InterPro" id="IPR003593">
    <property type="entry name" value="AAA+_ATPase"/>
</dbReference>
<proteinExistence type="predicted"/>
<dbReference type="SUPFAM" id="SSF50331">
    <property type="entry name" value="MOP-like"/>
    <property type="match status" value="1"/>
</dbReference>
<sequence>MAHLLLNKVTKIYDKNIYAAKDISFDVKDKEFTVLVGPSGCGKTTTLRLIAGLEQVDSGEIFIDEKCVNELSPKDRDIAMVFQNYALYPHMSVYDNIAFGLKMRRFPRDEIRKRVFEAAEILGIKDLLQRKPRQLSGGQRQRVAVGRAIVRQPKLFLFDEPLSNLDAKLRVQMRAELSRLHKKFEATVIYVTHDQIEAMTLGEKIVVLKDGEIQQCADPATLYNHPKNKFVAGFIGSPPMNFIEGVVKKVDDKIKFFNPNITLDLNKEFERFLNRDVIMGIRPTDFSISRGSPVNIVVDVIEPMGSELFVYGRCRELLLAARLPADTRTEPGAALRLRVEPEKLYIFDAKSEEALN</sequence>
<dbReference type="Gene3D" id="3.40.50.300">
    <property type="entry name" value="P-loop containing nucleotide triphosphate hydrolases"/>
    <property type="match status" value="1"/>
</dbReference>
<dbReference type="InterPro" id="IPR040582">
    <property type="entry name" value="OB_MalK-like"/>
</dbReference>
<dbReference type="Pfam" id="PF00005">
    <property type="entry name" value="ABC_tran"/>
    <property type="match status" value="1"/>
</dbReference>
<dbReference type="InterPro" id="IPR017871">
    <property type="entry name" value="ABC_transporter-like_CS"/>
</dbReference>
<reference evidence="5" key="1">
    <citation type="journal article" date="2020" name="mSystems">
        <title>Genome- and Community-Level Interaction Insights into Carbon Utilization and Element Cycling Functions of Hydrothermarchaeota in Hydrothermal Sediment.</title>
        <authorList>
            <person name="Zhou Z."/>
            <person name="Liu Y."/>
            <person name="Xu W."/>
            <person name="Pan J."/>
            <person name="Luo Z.H."/>
            <person name="Li M."/>
        </authorList>
    </citation>
    <scope>NUCLEOTIDE SEQUENCE</scope>
    <source>
        <strain evidence="5">HyVt-388</strain>
    </source>
</reference>
<dbReference type="InterPro" id="IPR015855">
    <property type="entry name" value="ABC_transpr_MalK-like"/>
</dbReference>
<dbReference type="GO" id="GO:0005524">
    <property type="term" value="F:ATP binding"/>
    <property type="evidence" value="ECO:0007669"/>
    <property type="project" value="UniProtKB-KW"/>
</dbReference>
<dbReference type="Proteomes" id="UP000885826">
    <property type="component" value="Unassembled WGS sequence"/>
</dbReference>
<dbReference type="EMBL" id="DRIG01000055">
    <property type="protein sequence ID" value="HEC78481.1"/>
    <property type="molecule type" value="Genomic_DNA"/>
</dbReference>
<keyword evidence="2" id="KW-0547">Nucleotide-binding</keyword>
<dbReference type="InterPro" id="IPR027417">
    <property type="entry name" value="P-loop_NTPase"/>
</dbReference>
<protein>
    <submittedName>
        <fullName evidence="5">Sn-glycerol-3-phosphate ABC transporter ATP-binding protein UgpC</fullName>
    </submittedName>
</protein>
<dbReference type="GO" id="GO:0140359">
    <property type="term" value="F:ABC-type transporter activity"/>
    <property type="evidence" value="ECO:0007669"/>
    <property type="project" value="InterPro"/>
</dbReference>
<comment type="caution">
    <text evidence="5">The sequence shown here is derived from an EMBL/GenBank/DDBJ whole genome shotgun (WGS) entry which is preliminary data.</text>
</comment>
<evidence type="ECO:0000259" key="4">
    <source>
        <dbReference type="PROSITE" id="PS50893"/>
    </source>
</evidence>
<dbReference type="GO" id="GO:0016887">
    <property type="term" value="F:ATP hydrolysis activity"/>
    <property type="evidence" value="ECO:0007669"/>
    <property type="project" value="InterPro"/>
</dbReference>
<evidence type="ECO:0000256" key="2">
    <source>
        <dbReference type="ARBA" id="ARBA00022741"/>
    </source>
</evidence>
<accession>A0A9C9EMF0</accession>
<evidence type="ECO:0000256" key="3">
    <source>
        <dbReference type="ARBA" id="ARBA00022840"/>
    </source>
</evidence>
<keyword evidence="1" id="KW-0813">Transport</keyword>
<organism evidence="5 6">
    <name type="scientific">candidate division WOR-3 bacterium</name>
    <dbReference type="NCBI Taxonomy" id="2052148"/>
    <lineage>
        <taxon>Bacteria</taxon>
        <taxon>Bacteria division WOR-3</taxon>
    </lineage>
</organism>
<dbReference type="InterPro" id="IPR012340">
    <property type="entry name" value="NA-bd_OB-fold"/>
</dbReference>
<dbReference type="Gene3D" id="2.40.50.100">
    <property type="match status" value="1"/>
</dbReference>
<dbReference type="GO" id="GO:0055052">
    <property type="term" value="C:ATP-binding cassette (ABC) transporter complex, substrate-binding subunit-containing"/>
    <property type="evidence" value="ECO:0007669"/>
    <property type="project" value="TreeGrafter"/>
</dbReference>
<dbReference type="PROSITE" id="PS00211">
    <property type="entry name" value="ABC_TRANSPORTER_1"/>
    <property type="match status" value="1"/>
</dbReference>
<evidence type="ECO:0000313" key="5">
    <source>
        <dbReference type="EMBL" id="HEC78481.1"/>
    </source>
</evidence>
<dbReference type="Pfam" id="PF17912">
    <property type="entry name" value="OB_MalK"/>
    <property type="match status" value="1"/>
</dbReference>
<dbReference type="SUPFAM" id="SSF52540">
    <property type="entry name" value="P-loop containing nucleoside triphosphate hydrolases"/>
    <property type="match status" value="1"/>
</dbReference>
<evidence type="ECO:0000313" key="6">
    <source>
        <dbReference type="Proteomes" id="UP000885826"/>
    </source>
</evidence>
<dbReference type="PANTHER" id="PTHR43875">
    <property type="entry name" value="MALTODEXTRIN IMPORT ATP-BINDING PROTEIN MSMX"/>
    <property type="match status" value="1"/>
</dbReference>
<name>A0A9C9EMF0_UNCW3</name>
<dbReference type="AlphaFoldDB" id="A0A9C9EMF0"/>
<dbReference type="PANTHER" id="PTHR43875:SF1">
    <property type="entry name" value="OSMOPROTECTIVE COMPOUNDS UPTAKE ATP-BINDING PROTEIN GGTA"/>
    <property type="match status" value="1"/>
</dbReference>
<dbReference type="SMART" id="SM00382">
    <property type="entry name" value="AAA"/>
    <property type="match status" value="1"/>
</dbReference>
<keyword evidence="3 5" id="KW-0067">ATP-binding</keyword>
<dbReference type="FunFam" id="3.40.50.300:FF:000042">
    <property type="entry name" value="Maltose/maltodextrin ABC transporter, ATP-binding protein"/>
    <property type="match status" value="1"/>
</dbReference>
<dbReference type="PROSITE" id="PS50893">
    <property type="entry name" value="ABC_TRANSPORTER_2"/>
    <property type="match status" value="1"/>
</dbReference>
<evidence type="ECO:0000256" key="1">
    <source>
        <dbReference type="ARBA" id="ARBA00022448"/>
    </source>
</evidence>
<gene>
    <name evidence="5" type="primary">ugpC</name>
    <name evidence="5" type="ORF">ENI34_04980</name>
</gene>
<dbReference type="NCBIfam" id="NF008653">
    <property type="entry name" value="PRK11650.1"/>
    <property type="match status" value="1"/>
</dbReference>
<dbReference type="InterPro" id="IPR047641">
    <property type="entry name" value="ABC_transpr_MalK/UgpC-like"/>
</dbReference>
<dbReference type="InterPro" id="IPR003439">
    <property type="entry name" value="ABC_transporter-like_ATP-bd"/>
</dbReference>
<dbReference type="CDD" id="cd03301">
    <property type="entry name" value="ABC_MalK_N"/>
    <property type="match status" value="1"/>
</dbReference>
<dbReference type="InterPro" id="IPR008995">
    <property type="entry name" value="Mo/tungstate-bd_C_term_dom"/>
</dbReference>
<dbReference type="Gene3D" id="2.40.50.140">
    <property type="entry name" value="Nucleic acid-binding proteins"/>
    <property type="match status" value="1"/>
</dbReference>
<feature type="domain" description="ABC transporter" evidence="4">
    <location>
        <begin position="4"/>
        <end position="235"/>
    </location>
</feature>